<feature type="region of interest" description="Disordered" evidence="1">
    <location>
        <begin position="48"/>
        <end position="78"/>
    </location>
</feature>
<protein>
    <submittedName>
        <fullName evidence="2">Uncharacterized protein</fullName>
    </submittedName>
</protein>
<reference evidence="2 3" key="1">
    <citation type="journal article" date="2011" name="PLoS Pathog.">
        <title>Endophytic Life Strategies Decoded by Genome and Transcriptome Analyses of the Mutualistic Root Symbiont Piriformospora indica.</title>
        <authorList>
            <person name="Zuccaro A."/>
            <person name="Lahrmann U."/>
            <person name="Guldener U."/>
            <person name="Langen G."/>
            <person name="Pfiffi S."/>
            <person name="Biedenkopf D."/>
            <person name="Wong P."/>
            <person name="Samans B."/>
            <person name="Grimm C."/>
            <person name="Basiewicz M."/>
            <person name="Murat C."/>
            <person name="Martin F."/>
            <person name="Kogel K.H."/>
        </authorList>
    </citation>
    <scope>NUCLEOTIDE SEQUENCE [LARGE SCALE GENOMIC DNA]</scope>
    <source>
        <strain evidence="2 3">DSM 11827</strain>
    </source>
</reference>
<comment type="caution">
    <text evidence="2">The sequence shown here is derived from an EMBL/GenBank/DDBJ whole genome shotgun (WGS) entry which is preliminary data.</text>
</comment>
<feature type="compositionally biased region" description="Polar residues" evidence="1">
    <location>
        <begin position="67"/>
        <end position="78"/>
    </location>
</feature>
<dbReference type="Proteomes" id="UP000007148">
    <property type="component" value="Unassembled WGS sequence"/>
</dbReference>
<gene>
    <name evidence="2" type="ORF">PIIN_09785</name>
</gene>
<feature type="region of interest" description="Disordered" evidence="1">
    <location>
        <begin position="1"/>
        <end position="25"/>
    </location>
</feature>
<name>G4TWV4_SERID</name>
<proteinExistence type="predicted"/>
<evidence type="ECO:0000313" key="3">
    <source>
        <dbReference type="Proteomes" id="UP000007148"/>
    </source>
</evidence>
<sequence>MRVRWLGPGGYDAASTQSDAIPPPQPGFPFELLQVYPMEGVVIRGSFCGSPVNGGGRATSPRRTRLQRSTSAQPSAQM</sequence>
<organism evidence="2 3">
    <name type="scientific">Serendipita indica (strain DSM 11827)</name>
    <name type="common">Root endophyte fungus</name>
    <name type="synonym">Piriformospora indica</name>
    <dbReference type="NCBI Taxonomy" id="1109443"/>
    <lineage>
        <taxon>Eukaryota</taxon>
        <taxon>Fungi</taxon>
        <taxon>Dikarya</taxon>
        <taxon>Basidiomycota</taxon>
        <taxon>Agaricomycotina</taxon>
        <taxon>Agaricomycetes</taxon>
        <taxon>Sebacinales</taxon>
        <taxon>Serendipitaceae</taxon>
        <taxon>Serendipita</taxon>
    </lineage>
</organism>
<keyword evidence="3" id="KW-1185">Reference proteome</keyword>
<dbReference type="AlphaFoldDB" id="G4TWV4"/>
<dbReference type="HOGENOM" id="CLU_2622905_0_0_1"/>
<evidence type="ECO:0000256" key="1">
    <source>
        <dbReference type="SAM" id="MobiDB-lite"/>
    </source>
</evidence>
<dbReference type="EMBL" id="CAFZ01000523">
    <property type="protein sequence ID" value="CCA75797.1"/>
    <property type="molecule type" value="Genomic_DNA"/>
</dbReference>
<dbReference type="InParanoid" id="G4TWV4"/>
<accession>G4TWV4</accession>
<evidence type="ECO:0000313" key="2">
    <source>
        <dbReference type="EMBL" id="CCA75797.1"/>
    </source>
</evidence>